<comment type="caution">
    <text evidence="12">The sequence shown here is derived from an EMBL/GenBank/DDBJ whole genome shotgun (WGS) entry which is preliminary data.</text>
</comment>
<evidence type="ECO:0000256" key="6">
    <source>
        <dbReference type="ARBA" id="ARBA00023235"/>
    </source>
</evidence>
<dbReference type="Pfam" id="PF02879">
    <property type="entry name" value="PGM_PMM_II"/>
    <property type="match status" value="1"/>
</dbReference>
<gene>
    <name evidence="12" type="ORF">FMM08_02400</name>
</gene>
<name>A0A5C8ZM77_9ACTN</name>
<evidence type="ECO:0000256" key="1">
    <source>
        <dbReference type="ARBA" id="ARBA00001946"/>
    </source>
</evidence>
<dbReference type="Pfam" id="PF00408">
    <property type="entry name" value="PGM_PMM_IV"/>
    <property type="match status" value="1"/>
</dbReference>
<dbReference type="Gene3D" id="3.40.120.10">
    <property type="entry name" value="Alpha-D-Glucose-1,6-Bisphosphate, subunit A, domain 3"/>
    <property type="match status" value="3"/>
</dbReference>
<dbReference type="InterPro" id="IPR005841">
    <property type="entry name" value="Alpha-D-phosphohexomutase_SF"/>
</dbReference>
<dbReference type="InterPro" id="IPR005844">
    <property type="entry name" value="A-D-PHexomutase_a/b/a-I"/>
</dbReference>
<sequence length="638" mass="66152">MLRVESCASHCRCSQPRQELKRTAVPSVSTSDRTVSCSAPHAGHAGRADATCRSDPSGWGAAAWRRRRRGAPAGLAAPPPGAVLTGVGGRVVVELVLVGWTTVLLGGERPGCAARERLGALVGALRHSSHRRSALLPEGFLGAPPGGWAFLAASAWLRFPLVPTQRIDLATIVKAYDVRGLAPEQLDETAAHALGAAAADVLGVAGRTGQPGGTLVIGHDMRPTSPVLVDAFARGVNDRGGDVLVIGLCSTDGLYFASGHLGAPGAMFTASHNPAAYNGIKMCFAGAKPVGTGTGLDDVRTLAQQYLDSGELPPAAAAGTRSDRAMLAEYAAHLRSLVDLSGSRRLKVVVDAGNGMAGLTAPAVLGAEAGLPELPLDVVPMYFELDGTFPNHEANPLEPANLVDLQKAVVEHGADIGLAFDGDADRVFVVDERGEPVSPSAVTAMVALRELAKTPGATVLHNLICSRAVPEQIAAAGGVPVRTRVGHSFIKAEMARTGAVFGGEHSAHFYFQDFWGADTGMLAAMHVLAALGEQPGALSALVADYDPYTASGEINSTVTDVAGTTAAVRATWEARGGVVDTMDGLTVSSPEGESPMWWFNLRPSNTEPLLRLNAEGADTATMERVRDEVLSQVRGGTA</sequence>
<keyword evidence="5" id="KW-0460">Magnesium</keyword>
<dbReference type="SUPFAM" id="SSF53738">
    <property type="entry name" value="Phosphoglucomutase, first 3 domains"/>
    <property type="match status" value="3"/>
</dbReference>
<evidence type="ECO:0000259" key="9">
    <source>
        <dbReference type="Pfam" id="PF02878"/>
    </source>
</evidence>
<evidence type="ECO:0000313" key="12">
    <source>
        <dbReference type="EMBL" id="TXR58076.1"/>
    </source>
</evidence>
<reference evidence="12 13" key="1">
    <citation type="submission" date="2019-07" db="EMBL/GenBank/DDBJ databases">
        <title>Quadrisphaera sp. strain DD2A genome sequencing and assembly.</title>
        <authorList>
            <person name="Kim I."/>
        </authorList>
    </citation>
    <scope>NUCLEOTIDE SEQUENCE [LARGE SCALE GENOMIC DNA]</scope>
    <source>
        <strain evidence="12 13">DD2A</strain>
    </source>
</reference>
<evidence type="ECO:0000313" key="13">
    <source>
        <dbReference type="Proteomes" id="UP000321234"/>
    </source>
</evidence>
<dbReference type="NCBIfam" id="NF007088">
    <property type="entry name" value="PRK09542.1"/>
    <property type="match status" value="1"/>
</dbReference>
<evidence type="ECO:0000256" key="7">
    <source>
        <dbReference type="SAM" id="MobiDB-lite"/>
    </source>
</evidence>
<keyword evidence="3" id="KW-0597">Phosphoprotein</keyword>
<dbReference type="OrthoDB" id="9803322at2"/>
<dbReference type="GO" id="GO:0046872">
    <property type="term" value="F:metal ion binding"/>
    <property type="evidence" value="ECO:0007669"/>
    <property type="project" value="UniProtKB-KW"/>
</dbReference>
<dbReference type="Pfam" id="PF02878">
    <property type="entry name" value="PGM_PMM_I"/>
    <property type="match status" value="1"/>
</dbReference>
<comment type="cofactor">
    <cofactor evidence="1">
        <name>Mg(2+)</name>
        <dbReference type="ChEBI" id="CHEBI:18420"/>
    </cofactor>
</comment>
<dbReference type="InterPro" id="IPR005845">
    <property type="entry name" value="A-D-PHexomutase_a/b/a-II"/>
</dbReference>
<feature type="domain" description="Alpha-D-phosphohexomutase alpha/beta/alpha" evidence="11">
    <location>
        <begin position="444"/>
        <end position="547"/>
    </location>
</feature>
<dbReference type="EMBL" id="VKAC01000001">
    <property type="protein sequence ID" value="TXR58076.1"/>
    <property type="molecule type" value="Genomic_DNA"/>
</dbReference>
<feature type="region of interest" description="Disordered" evidence="7">
    <location>
        <begin position="24"/>
        <end position="56"/>
    </location>
</feature>
<keyword evidence="13" id="KW-1185">Reference proteome</keyword>
<evidence type="ECO:0000256" key="4">
    <source>
        <dbReference type="ARBA" id="ARBA00022723"/>
    </source>
</evidence>
<evidence type="ECO:0000256" key="5">
    <source>
        <dbReference type="ARBA" id="ARBA00022842"/>
    </source>
</evidence>
<protein>
    <submittedName>
        <fullName evidence="12">Phosphomannomutase/phosphoglucomutase</fullName>
    </submittedName>
</protein>
<dbReference type="Pfam" id="PF02880">
    <property type="entry name" value="PGM_PMM_III"/>
    <property type="match status" value="1"/>
</dbReference>
<dbReference type="Proteomes" id="UP000321234">
    <property type="component" value="Unassembled WGS sequence"/>
</dbReference>
<feature type="domain" description="Alpha-D-phosphohexomutase C-terminal" evidence="8">
    <location>
        <begin position="553"/>
        <end position="630"/>
    </location>
</feature>
<evidence type="ECO:0000256" key="3">
    <source>
        <dbReference type="ARBA" id="ARBA00022553"/>
    </source>
</evidence>
<dbReference type="GO" id="GO:0016868">
    <property type="term" value="F:intramolecular phosphotransferase activity"/>
    <property type="evidence" value="ECO:0007669"/>
    <property type="project" value="InterPro"/>
</dbReference>
<keyword evidence="4" id="KW-0479">Metal-binding</keyword>
<dbReference type="GO" id="GO:0005975">
    <property type="term" value="P:carbohydrate metabolic process"/>
    <property type="evidence" value="ECO:0007669"/>
    <property type="project" value="InterPro"/>
</dbReference>
<organism evidence="12 13">
    <name type="scientific">Quadrisphaera setariae</name>
    <dbReference type="NCBI Taxonomy" id="2593304"/>
    <lineage>
        <taxon>Bacteria</taxon>
        <taxon>Bacillati</taxon>
        <taxon>Actinomycetota</taxon>
        <taxon>Actinomycetes</taxon>
        <taxon>Kineosporiales</taxon>
        <taxon>Kineosporiaceae</taxon>
        <taxon>Quadrisphaera</taxon>
    </lineage>
</organism>
<feature type="domain" description="Alpha-D-phosphohexomutase alpha/beta/alpha" evidence="9">
    <location>
        <begin position="172"/>
        <end position="289"/>
    </location>
</feature>
<dbReference type="InterPro" id="IPR005843">
    <property type="entry name" value="A-D-PHexomutase_C"/>
</dbReference>
<evidence type="ECO:0000256" key="2">
    <source>
        <dbReference type="ARBA" id="ARBA00010231"/>
    </source>
</evidence>
<dbReference type="InterPro" id="IPR016055">
    <property type="entry name" value="A-D-PHexomutase_a/b/a-I/II/III"/>
</dbReference>
<comment type="similarity">
    <text evidence="2">Belongs to the phosphohexose mutase family.</text>
</comment>
<evidence type="ECO:0000259" key="10">
    <source>
        <dbReference type="Pfam" id="PF02879"/>
    </source>
</evidence>
<dbReference type="PANTHER" id="PTHR43771:SF1">
    <property type="entry name" value="PHOSPHOMANNOMUTASE"/>
    <property type="match status" value="1"/>
</dbReference>
<feature type="domain" description="Alpha-D-phosphohexomutase alpha/beta/alpha" evidence="10">
    <location>
        <begin position="329"/>
        <end position="434"/>
    </location>
</feature>
<keyword evidence="6" id="KW-0413">Isomerase</keyword>
<dbReference type="InterPro" id="IPR005846">
    <property type="entry name" value="A-D-PHexomutase_a/b/a-III"/>
</dbReference>
<dbReference type="InterPro" id="IPR036900">
    <property type="entry name" value="A-D-PHexomutase_C_sf"/>
</dbReference>
<dbReference type="PRINTS" id="PR00509">
    <property type="entry name" value="PGMPMM"/>
</dbReference>
<accession>A0A5C8ZM77</accession>
<feature type="compositionally biased region" description="Polar residues" evidence="7">
    <location>
        <begin position="26"/>
        <end position="37"/>
    </location>
</feature>
<dbReference type="PANTHER" id="PTHR43771">
    <property type="entry name" value="PHOSPHOMANNOMUTASE"/>
    <property type="match status" value="1"/>
</dbReference>
<dbReference type="CDD" id="cd03089">
    <property type="entry name" value="PMM_PGM"/>
    <property type="match status" value="1"/>
</dbReference>
<evidence type="ECO:0000259" key="11">
    <source>
        <dbReference type="Pfam" id="PF02880"/>
    </source>
</evidence>
<proteinExistence type="inferred from homology"/>
<dbReference type="AlphaFoldDB" id="A0A5C8ZM77"/>
<dbReference type="Gene3D" id="3.30.310.50">
    <property type="entry name" value="Alpha-D-phosphohexomutase, C-terminal domain"/>
    <property type="match status" value="1"/>
</dbReference>
<dbReference type="SUPFAM" id="SSF55957">
    <property type="entry name" value="Phosphoglucomutase, C-terminal domain"/>
    <property type="match status" value="1"/>
</dbReference>
<evidence type="ECO:0000259" key="8">
    <source>
        <dbReference type="Pfam" id="PF00408"/>
    </source>
</evidence>